<feature type="binding site" evidence="7">
    <location>
        <position position="82"/>
    </location>
    <ligand>
        <name>Zn(2+)</name>
        <dbReference type="ChEBI" id="CHEBI:29105"/>
    </ligand>
</feature>
<keyword evidence="7" id="KW-0479">Metal-binding</keyword>
<name>A0A7D6ZD87_9NOCA</name>
<proteinExistence type="inferred from homology"/>
<dbReference type="GO" id="GO:0140911">
    <property type="term" value="F:pore-forming activity"/>
    <property type="evidence" value="ECO:0007669"/>
    <property type="project" value="InterPro"/>
</dbReference>
<evidence type="ECO:0000256" key="7">
    <source>
        <dbReference type="PIRSR" id="PIRSR604254-1"/>
    </source>
</evidence>
<feature type="transmembrane region" description="Helical" evidence="8">
    <location>
        <begin position="180"/>
        <end position="199"/>
    </location>
</feature>
<keyword evidence="6 8" id="KW-0472">Membrane</keyword>
<feature type="transmembrane region" description="Helical" evidence="8">
    <location>
        <begin position="101"/>
        <end position="119"/>
    </location>
</feature>
<dbReference type="RefSeq" id="WP_181583873.1">
    <property type="nucleotide sequence ID" value="NZ_CP059399.1"/>
</dbReference>
<dbReference type="InterPro" id="IPR004254">
    <property type="entry name" value="AdipoR/HlyIII-related"/>
</dbReference>
<keyword evidence="7" id="KW-0862">Zinc</keyword>
<feature type="binding site" evidence="7">
    <location>
        <position position="212"/>
    </location>
    <ligand>
        <name>Zn(2+)</name>
        <dbReference type="ChEBI" id="CHEBI:29105"/>
    </ligand>
</feature>
<feature type="transmembrane region" description="Helical" evidence="8">
    <location>
        <begin position="151"/>
        <end position="173"/>
    </location>
</feature>
<keyword evidence="3" id="KW-1003">Cell membrane</keyword>
<comment type="subcellular location">
    <subcellularLocation>
        <location evidence="1">Cell membrane</location>
        <topology evidence="1">Multi-pass membrane protein</topology>
    </subcellularLocation>
</comment>
<feature type="transmembrane region" description="Helical" evidence="8">
    <location>
        <begin position="214"/>
        <end position="235"/>
    </location>
</feature>
<feature type="transmembrane region" description="Helical" evidence="8">
    <location>
        <begin position="126"/>
        <end position="145"/>
    </location>
</feature>
<dbReference type="InterPro" id="IPR005744">
    <property type="entry name" value="Hy-lIII"/>
</dbReference>
<comment type="similarity">
    <text evidence="2">Belongs to the UPF0073 (Hly-III) family.</text>
</comment>
<evidence type="ECO:0000256" key="6">
    <source>
        <dbReference type="ARBA" id="ARBA00023136"/>
    </source>
</evidence>
<evidence type="ECO:0000256" key="4">
    <source>
        <dbReference type="ARBA" id="ARBA00022692"/>
    </source>
</evidence>
<dbReference type="KEGG" id="nhu:H0264_11040"/>
<dbReference type="Proteomes" id="UP000515512">
    <property type="component" value="Chromosome"/>
</dbReference>
<sequence>MSDTVQRPSHPVADVVETVREELALIKPSMRGWIHTWAVGVAAIAGIVLVAVSATVSATAGWSTAVYALTVCGVFGISATYHRVNWKTDGARTWMKRADHSMIFAFIAGSYTPFALLGVRGKAGTILLAVVWAGALAGIILKMLWPTAPRWLGVPLYLLLGWAIVPVAGTLIANVGWTPVLLLLAGGIAYSVGGILYASRWPDPWPEVFGHHEFFHAATVVAALCHYIAVWLVVLS</sequence>
<dbReference type="PANTHER" id="PTHR20855:SF3">
    <property type="entry name" value="LD03007P"/>
    <property type="match status" value="1"/>
</dbReference>
<protein>
    <submittedName>
        <fullName evidence="9">Hemolysin III family protein</fullName>
    </submittedName>
</protein>
<evidence type="ECO:0000313" key="10">
    <source>
        <dbReference type="Proteomes" id="UP000515512"/>
    </source>
</evidence>
<feature type="transmembrane region" description="Helical" evidence="8">
    <location>
        <begin position="33"/>
        <end position="52"/>
    </location>
</feature>
<evidence type="ECO:0000313" key="9">
    <source>
        <dbReference type="EMBL" id="QLY32708.1"/>
    </source>
</evidence>
<dbReference type="NCBIfam" id="TIGR01065">
    <property type="entry name" value="hlyIII"/>
    <property type="match status" value="1"/>
</dbReference>
<accession>A0A7D6ZD87</accession>
<keyword evidence="4 8" id="KW-0812">Transmembrane</keyword>
<keyword evidence="10" id="KW-1185">Reference proteome</keyword>
<evidence type="ECO:0000256" key="8">
    <source>
        <dbReference type="SAM" id="Phobius"/>
    </source>
</evidence>
<gene>
    <name evidence="9" type="ORF">H0264_11040</name>
</gene>
<organism evidence="9 10">
    <name type="scientific">Nocardia huaxiensis</name>
    <dbReference type="NCBI Taxonomy" id="2755382"/>
    <lineage>
        <taxon>Bacteria</taxon>
        <taxon>Bacillati</taxon>
        <taxon>Actinomycetota</taxon>
        <taxon>Actinomycetes</taxon>
        <taxon>Mycobacteriales</taxon>
        <taxon>Nocardiaceae</taxon>
        <taxon>Nocardia</taxon>
    </lineage>
</organism>
<dbReference type="GO" id="GO:0046872">
    <property type="term" value="F:metal ion binding"/>
    <property type="evidence" value="ECO:0007669"/>
    <property type="project" value="UniProtKB-KW"/>
</dbReference>
<evidence type="ECO:0000256" key="1">
    <source>
        <dbReference type="ARBA" id="ARBA00004651"/>
    </source>
</evidence>
<evidence type="ECO:0000256" key="2">
    <source>
        <dbReference type="ARBA" id="ARBA00008488"/>
    </source>
</evidence>
<evidence type="ECO:0000256" key="3">
    <source>
        <dbReference type="ARBA" id="ARBA00022475"/>
    </source>
</evidence>
<keyword evidence="5 8" id="KW-1133">Transmembrane helix</keyword>
<dbReference type="Pfam" id="PF03006">
    <property type="entry name" value="HlyIII"/>
    <property type="match status" value="1"/>
</dbReference>
<dbReference type="PANTHER" id="PTHR20855">
    <property type="entry name" value="ADIPOR/PROGESTIN RECEPTOR-RELATED"/>
    <property type="match status" value="1"/>
</dbReference>
<dbReference type="AlphaFoldDB" id="A0A7D6ZD87"/>
<dbReference type="GO" id="GO:0005886">
    <property type="term" value="C:plasma membrane"/>
    <property type="evidence" value="ECO:0007669"/>
    <property type="project" value="UniProtKB-SubCell"/>
</dbReference>
<feature type="transmembrane region" description="Helical" evidence="8">
    <location>
        <begin position="64"/>
        <end position="81"/>
    </location>
</feature>
<evidence type="ECO:0000256" key="5">
    <source>
        <dbReference type="ARBA" id="ARBA00022989"/>
    </source>
</evidence>
<feature type="binding site" evidence="7">
    <location>
        <position position="216"/>
    </location>
    <ligand>
        <name>Zn(2+)</name>
        <dbReference type="ChEBI" id="CHEBI:29105"/>
    </ligand>
</feature>
<dbReference type="EMBL" id="CP059399">
    <property type="protein sequence ID" value="QLY32708.1"/>
    <property type="molecule type" value="Genomic_DNA"/>
</dbReference>
<reference evidence="9 10" key="1">
    <citation type="submission" date="2020-07" db="EMBL/GenBank/DDBJ databases">
        <authorList>
            <person name="Zhuang K."/>
            <person name="Ran Y."/>
        </authorList>
    </citation>
    <scope>NUCLEOTIDE SEQUENCE [LARGE SCALE GENOMIC DNA]</scope>
    <source>
        <strain evidence="9 10">WCH-YHL-001</strain>
    </source>
</reference>